<dbReference type="InParanoid" id="A0A0C3PF68"/>
<name>A0A0C3PF68_PISTI</name>
<reference evidence="1 2" key="1">
    <citation type="submission" date="2014-04" db="EMBL/GenBank/DDBJ databases">
        <authorList>
            <consortium name="DOE Joint Genome Institute"/>
            <person name="Kuo A."/>
            <person name="Kohler A."/>
            <person name="Costa M.D."/>
            <person name="Nagy L.G."/>
            <person name="Floudas D."/>
            <person name="Copeland A."/>
            <person name="Barry K.W."/>
            <person name="Cichocki N."/>
            <person name="Veneault-Fourrey C."/>
            <person name="LaButti K."/>
            <person name="Lindquist E.A."/>
            <person name="Lipzen A."/>
            <person name="Lundell T."/>
            <person name="Morin E."/>
            <person name="Murat C."/>
            <person name="Sun H."/>
            <person name="Tunlid A."/>
            <person name="Henrissat B."/>
            <person name="Grigoriev I.V."/>
            <person name="Hibbett D.S."/>
            <person name="Martin F."/>
            <person name="Nordberg H.P."/>
            <person name="Cantor M.N."/>
            <person name="Hua S.X."/>
        </authorList>
    </citation>
    <scope>NUCLEOTIDE SEQUENCE [LARGE SCALE GENOMIC DNA]</scope>
    <source>
        <strain evidence="1 2">Marx 270</strain>
    </source>
</reference>
<evidence type="ECO:0000313" key="1">
    <source>
        <dbReference type="EMBL" id="KIO06554.1"/>
    </source>
</evidence>
<dbReference type="Proteomes" id="UP000054217">
    <property type="component" value="Unassembled WGS sequence"/>
</dbReference>
<sequence>MPMCSWRELLVFHRALRIRFEIMYRPHQSFAHAFTKPSLAMRSFRDNFTACSNIRGPISSHGLNGFQPYQLSRYLTLRMFGQTSLDLVPSYSLLRRGSLPTFCT</sequence>
<evidence type="ECO:0000313" key="2">
    <source>
        <dbReference type="Proteomes" id="UP000054217"/>
    </source>
</evidence>
<dbReference type="EMBL" id="KN831962">
    <property type="protein sequence ID" value="KIO06554.1"/>
    <property type="molecule type" value="Genomic_DNA"/>
</dbReference>
<dbReference type="AlphaFoldDB" id="A0A0C3PF68"/>
<proteinExistence type="predicted"/>
<keyword evidence="2" id="KW-1185">Reference proteome</keyword>
<dbReference type="HOGENOM" id="CLU_2251158_0_0_1"/>
<organism evidence="1 2">
    <name type="scientific">Pisolithus tinctorius Marx 270</name>
    <dbReference type="NCBI Taxonomy" id="870435"/>
    <lineage>
        <taxon>Eukaryota</taxon>
        <taxon>Fungi</taxon>
        <taxon>Dikarya</taxon>
        <taxon>Basidiomycota</taxon>
        <taxon>Agaricomycotina</taxon>
        <taxon>Agaricomycetes</taxon>
        <taxon>Agaricomycetidae</taxon>
        <taxon>Boletales</taxon>
        <taxon>Sclerodermatineae</taxon>
        <taxon>Pisolithaceae</taxon>
        <taxon>Pisolithus</taxon>
    </lineage>
</organism>
<reference evidence="2" key="2">
    <citation type="submission" date="2015-01" db="EMBL/GenBank/DDBJ databases">
        <title>Evolutionary Origins and Diversification of the Mycorrhizal Mutualists.</title>
        <authorList>
            <consortium name="DOE Joint Genome Institute"/>
            <consortium name="Mycorrhizal Genomics Consortium"/>
            <person name="Kohler A."/>
            <person name="Kuo A."/>
            <person name="Nagy L.G."/>
            <person name="Floudas D."/>
            <person name="Copeland A."/>
            <person name="Barry K.W."/>
            <person name="Cichocki N."/>
            <person name="Veneault-Fourrey C."/>
            <person name="LaButti K."/>
            <person name="Lindquist E.A."/>
            <person name="Lipzen A."/>
            <person name="Lundell T."/>
            <person name="Morin E."/>
            <person name="Murat C."/>
            <person name="Riley R."/>
            <person name="Ohm R."/>
            <person name="Sun H."/>
            <person name="Tunlid A."/>
            <person name="Henrissat B."/>
            <person name="Grigoriev I.V."/>
            <person name="Hibbett D.S."/>
            <person name="Martin F."/>
        </authorList>
    </citation>
    <scope>NUCLEOTIDE SEQUENCE [LARGE SCALE GENOMIC DNA]</scope>
    <source>
        <strain evidence="2">Marx 270</strain>
    </source>
</reference>
<protein>
    <submittedName>
        <fullName evidence="1">Uncharacterized protein</fullName>
    </submittedName>
</protein>
<accession>A0A0C3PF68</accession>
<gene>
    <name evidence="1" type="ORF">M404DRAFT_434065</name>
</gene>